<organism evidence="1 2">
    <name type="scientific">Romboutsia timonensis</name>
    <dbReference type="NCBI Taxonomy" id="1776391"/>
    <lineage>
        <taxon>Bacteria</taxon>
        <taxon>Bacillati</taxon>
        <taxon>Bacillota</taxon>
        <taxon>Clostridia</taxon>
        <taxon>Peptostreptococcales</taxon>
        <taxon>Peptostreptococcaceae</taxon>
        <taxon>Romboutsia</taxon>
    </lineage>
</organism>
<sequence length="100" mass="12014">MNSYNLKGIQETLNKVHPKQIINKVGNLKFSLFEVKYQYTTNRNNKKEGIKYFFIDTFNPQHNIEEELNKWVIDYNEENKHRQISNVKFLESQCLGFLNI</sequence>
<dbReference type="AlphaFoldDB" id="A0A921N180"/>
<dbReference type="EMBL" id="DYUB01000235">
    <property type="protein sequence ID" value="HJG96931.1"/>
    <property type="molecule type" value="Genomic_DNA"/>
</dbReference>
<evidence type="ECO:0000313" key="2">
    <source>
        <dbReference type="Proteomes" id="UP000776700"/>
    </source>
</evidence>
<reference evidence="1" key="2">
    <citation type="submission" date="2021-09" db="EMBL/GenBank/DDBJ databases">
        <authorList>
            <person name="Gilroy R."/>
        </authorList>
    </citation>
    <scope>NUCLEOTIDE SEQUENCE</scope>
    <source>
        <strain evidence="1">1277</strain>
    </source>
</reference>
<reference evidence="1" key="1">
    <citation type="journal article" date="2021" name="PeerJ">
        <title>Extensive microbial diversity within the chicken gut microbiome revealed by metagenomics and culture.</title>
        <authorList>
            <person name="Gilroy R."/>
            <person name="Ravi A."/>
            <person name="Getino M."/>
            <person name="Pursley I."/>
            <person name="Horton D.L."/>
            <person name="Alikhan N.F."/>
            <person name="Baker D."/>
            <person name="Gharbi K."/>
            <person name="Hall N."/>
            <person name="Watson M."/>
            <person name="Adriaenssens E.M."/>
            <person name="Foster-Nyarko E."/>
            <person name="Jarju S."/>
            <person name="Secka A."/>
            <person name="Antonio M."/>
            <person name="Oren A."/>
            <person name="Chaudhuri R.R."/>
            <person name="La Ragione R."/>
            <person name="Hildebrand F."/>
            <person name="Pallen M.J."/>
        </authorList>
    </citation>
    <scope>NUCLEOTIDE SEQUENCE</scope>
    <source>
        <strain evidence="1">1277</strain>
    </source>
</reference>
<dbReference type="Proteomes" id="UP000776700">
    <property type="component" value="Unassembled WGS sequence"/>
</dbReference>
<gene>
    <name evidence="1" type="ORF">K8V90_07525</name>
</gene>
<comment type="caution">
    <text evidence="1">The sequence shown here is derived from an EMBL/GenBank/DDBJ whole genome shotgun (WGS) entry which is preliminary data.</text>
</comment>
<name>A0A921N180_9FIRM</name>
<accession>A0A921N180</accession>
<evidence type="ECO:0000313" key="1">
    <source>
        <dbReference type="EMBL" id="HJG96931.1"/>
    </source>
</evidence>
<protein>
    <submittedName>
        <fullName evidence="1">Uncharacterized protein</fullName>
    </submittedName>
</protein>
<proteinExistence type="predicted"/>